<reference evidence="13" key="1">
    <citation type="journal article" date="2015" name="Nature">
        <title>Complex archaea that bridge the gap between prokaryotes and eukaryotes.</title>
        <authorList>
            <person name="Spang A."/>
            <person name="Saw J.H."/>
            <person name="Jorgensen S.L."/>
            <person name="Zaremba-Niedzwiedzka K."/>
            <person name="Martijn J."/>
            <person name="Lind A.E."/>
            <person name="van Eijk R."/>
            <person name="Schleper C."/>
            <person name="Guy L."/>
            <person name="Ettema T.J."/>
        </authorList>
    </citation>
    <scope>NUCLEOTIDE SEQUENCE</scope>
</reference>
<feature type="domain" description="Response regulatory" evidence="11">
    <location>
        <begin position="449"/>
        <end position="573"/>
    </location>
</feature>
<evidence type="ECO:0000256" key="9">
    <source>
        <dbReference type="ARBA" id="ARBA00023136"/>
    </source>
</evidence>
<dbReference type="CDD" id="cd00156">
    <property type="entry name" value="REC"/>
    <property type="match status" value="1"/>
</dbReference>
<dbReference type="Gene3D" id="3.30.565.10">
    <property type="entry name" value="Histidine kinase-like ATPase, C-terminal domain"/>
    <property type="match status" value="1"/>
</dbReference>
<dbReference type="AlphaFoldDB" id="A0A0F9JZ88"/>
<dbReference type="PROSITE" id="PS50894">
    <property type="entry name" value="HPT"/>
    <property type="match status" value="1"/>
</dbReference>
<dbReference type="InterPro" id="IPR001789">
    <property type="entry name" value="Sig_transdc_resp-reg_receiver"/>
</dbReference>
<dbReference type="SUPFAM" id="SSF102114">
    <property type="entry name" value="Radical SAM enzymes"/>
    <property type="match status" value="1"/>
</dbReference>
<gene>
    <name evidence="13" type="ORF">LCGC14_1766360</name>
</gene>
<dbReference type="InterPro" id="IPR005467">
    <property type="entry name" value="His_kinase_dom"/>
</dbReference>
<dbReference type="InterPro" id="IPR008207">
    <property type="entry name" value="Sig_transdc_His_kin_Hpt_dom"/>
</dbReference>
<feature type="domain" description="Histidine kinase" evidence="10">
    <location>
        <begin position="53"/>
        <end position="274"/>
    </location>
</feature>
<evidence type="ECO:0000256" key="6">
    <source>
        <dbReference type="ARBA" id="ARBA00022840"/>
    </source>
</evidence>
<dbReference type="CDD" id="cd17546">
    <property type="entry name" value="REC_hyHK_CKI1_RcsC-like"/>
    <property type="match status" value="1"/>
</dbReference>
<keyword evidence="9" id="KW-0472">Membrane</keyword>
<dbReference type="InterPro" id="IPR036097">
    <property type="entry name" value="HisK_dim/P_sf"/>
</dbReference>
<dbReference type="SUPFAM" id="SSF52172">
    <property type="entry name" value="CheY-like"/>
    <property type="match status" value="2"/>
</dbReference>
<dbReference type="Gene3D" id="1.10.287.130">
    <property type="match status" value="1"/>
</dbReference>
<dbReference type="EMBL" id="LAZR01016503">
    <property type="protein sequence ID" value="KKM04228.1"/>
    <property type="molecule type" value="Genomic_DNA"/>
</dbReference>
<evidence type="ECO:0000256" key="7">
    <source>
        <dbReference type="ARBA" id="ARBA00022989"/>
    </source>
</evidence>
<comment type="caution">
    <text evidence="13">The sequence shown here is derived from an EMBL/GenBank/DDBJ whole genome shotgun (WGS) entry which is preliminary data.</text>
</comment>
<evidence type="ECO:0000256" key="1">
    <source>
        <dbReference type="ARBA" id="ARBA00004651"/>
    </source>
</evidence>
<dbReference type="GO" id="GO:0005524">
    <property type="term" value="F:ATP binding"/>
    <property type="evidence" value="ECO:0007669"/>
    <property type="project" value="UniProtKB-KW"/>
</dbReference>
<dbReference type="SUPFAM" id="SSF55874">
    <property type="entry name" value="ATPase domain of HSP90 chaperone/DNA topoisomerase II/histidine kinase"/>
    <property type="match status" value="1"/>
</dbReference>
<dbReference type="Pfam" id="PF01627">
    <property type="entry name" value="Hpt"/>
    <property type="match status" value="1"/>
</dbReference>
<sequence>MQSGCPAGDGLANVDNRGDVHLCPYWQSRTIGNIREKKFSEIWFDEDNEFLAKMSHEIRTPMNGVIGMLDLLADTPLNKKQGHYARVARSSAGALLDLINDILDFSKIEAGKMELVPRGMHLWTTVEDVAEMLCTEAEDKGLELTCHIAPEVPDFVRGDVDKLRRILVNLINNAIKFTEKGEVTVEVALEGDAGSEVIIRFIVRDTGIGIPKSRLDLLFEEFSQVHGSDGNKYGGTGLGLAIAKRMVEMMGGEIGVACEPGEGAMFWFTARFEKQPQPQSPPSHLAKRADLQSMHVLVVDDNATNRDILYSQLTNWGLSVETASSGESALILLYRAASAGEPFALAILDMNMPEMNGLDLARTIKASSRLKHTALIMLTSMADQPGPCEVRTRGFSDFLTKPVRQSLLFDAVVLAVSSSTAASPEHPGREQVSANAPRAIPQVRKGRARILLAEDNDVNQEVAHGLLTSTGCRCDIVGNGQLAVEAVQKQRYDLVLMDCEMPDMNGFEATRIIRRKEKDGLVGGGRQGRLPIIALTANAVAGDRERCIAAGMDDYLTKPIQRDQLVETINAHLSSKGDADEPQDEDARNAMSTSMTGRPALFDLEKLVQSGICQPGLLERVLVKFEQKVGKDIESIAESVRIKDAERIALLAHGLKGAAANLAAIDLREVAGEMELLARSGDLAQSDECLEQLRSEVARCLQYLPTLKVWATDNTAAGTEAAETGHANTVR</sequence>
<dbReference type="CDD" id="cd00088">
    <property type="entry name" value="HPT"/>
    <property type="match status" value="1"/>
</dbReference>
<keyword evidence="4" id="KW-0812">Transmembrane</keyword>
<name>A0A0F9JZ88_9ZZZZ</name>
<dbReference type="CDD" id="cd00082">
    <property type="entry name" value="HisKA"/>
    <property type="match status" value="1"/>
</dbReference>
<dbReference type="Gene3D" id="1.20.120.160">
    <property type="entry name" value="HPT domain"/>
    <property type="match status" value="1"/>
</dbReference>
<dbReference type="InterPro" id="IPR003594">
    <property type="entry name" value="HATPase_dom"/>
</dbReference>
<dbReference type="InterPro" id="IPR011006">
    <property type="entry name" value="CheY-like_superfamily"/>
</dbReference>
<evidence type="ECO:0000256" key="2">
    <source>
        <dbReference type="ARBA" id="ARBA00022475"/>
    </source>
</evidence>
<dbReference type="GO" id="GO:0000155">
    <property type="term" value="F:phosphorelay sensor kinase activity"/>
    <property type="evidence" value="ECO:0007669"/>
    <property type="project" value="InterPro"/>
</dbReference>
<organism evidence="13">
    <name type="scientific">marine sediment metagenome</name>
    <dbReference type="NCBI Taxonomy" id="412755"/>
    <lineage>
        <taxon>unclassified sequences</taxon>
        <taxon>metagenomes</taxon>
        <taxon>ecological metagenomes</taxon>
    </lineage>
</organism>
<feature type="domain" description="HPt" evidence="12">
    <location>
        <begin position="614"/>
        <end position="707"/>
    </location>
</feature>
<keyword evidence="8" id="KW-0902">Two-component regulatory system</keyword>
<keyword evidence="7" id="KW-1133">Transmembrane helix</keyword>
<dbReference type="PRINTS" id="PR00344">
    <property type="entry name" value="BCTRLSENSOR"/>
</dbReference>
<dbReference type="Pfam" id="PF00512">
    <property type="entry name" value="HisKA"/>
    <property type="match status" value="1"/>
</dbReference>
<keyword evidence="6" id="KW-0067">ATP-binding</keyword>
<keyword evidence="3" id="KW-0597">Phosphoprotein</keyword>
<dbReference type="InterPro" id="IPR023885">
    <property type="entry name" value="4Fe4S-binding_SPASM_dom"/>
</dbReference>
<dbReference type="Pfam" id="PF00072">
    <property type="entry name" value="Response_reg"/>
    <property type="match status" value="2"/>
</dbReference>
<evidence type="ECO:0000256" key="4">
    <source>
        <dbReference type="ARBA" id="ARBA00022692"/>
    </source>
</evidence>
<dbReference type="PROSITE" id="PS50110">
    <property type="entry name" value="RESPONSE_REGULATORY"/>
    <property type="match status" value="2"/>
</dbReference>
<dbReference type="SMART" id="SM00388">
    <property type="entry name" value="HisKA"/>
    <property type="match status" value="1"/>
</dbReference>
<evidence type="ECO:0000259" key="10">
    <source>
        <dbReference type="PROSITE" id="PS50109"/>
    </source>
</evidence>
<dbReference type="SUPFAM" id="SSF47384">
    <property type="entry name" value="Homodimeric domain of signal transducing histidine kinase"/>
    <property type="match status" value="1"/>
</dbReference>
<feature type="domain" description="Response regulatory" evidence="11">
    <location>
        <begin position="295"/>
        <end position="416"/>
    </location>
</feature>
<dbReference type="Pfam" id="PF02518">
    <property type="entry name" value="HATPase_c"/>
    <property type="match status" value="1"/>
</dbReference>
<dbReference type="InterPro" id="IPR004358">
    <property type="entry name" value="Sig_transdc_His_kin-like_C"/>
</dbReference>
<dbReference type="Pfam" id="PF13186">
    <property type="entry name" value="SPASM"/>
    <property type="match status" value="1"/>
</dbReference>
<dbReference type="PANTHER" id="PTHR45339:SF1">
    <property type="entry name" value="HYBRID SIGNAL TRANSDUCTION HISTIDINE KINASE J"/>
    <property type="match status" value="1"/>
</dbReference>
<dbReference type="InterPro" id="IPR003661">
    <property type="entry name" value="HisK_dim/P_dom"/>
</dbReference>
<dbReference type="Gene3D" id="3.40.50.2300">
    <property type="match status" value="2"/>
</dbReference>
<dbReference type="PANTHER" id="PTHR45339">
    <property type="entry name" value="HYBRID SIGNAL TRANSDUCTION HISTIDINE KINASE J"/>
    <property type="match status" value="1"/>
</dbReference>
<comment type="subcellular location">
    <subcellularLocation>
        <location evidence="1">Cell membrane</location>
        <topology evidence="1">Multi-pass membrane protein</topology>
    </subcellularLocation>
</comment>
<feature type="non-terminal residue" evidence="13">
    <location>
        <position position="1"/>
    </location>
</feature>
<dbReference type="SUPFAM" id="SSF47226">
    <property type="entry name" value="Histidine-containing phosphotransfer domain, HPT domain"/>
    <property type="match status" value="1"/>
</dbReference>
<accession>A0A0F9JZ88</accession>
<dbReference type="PROSITE" id="PS50109">
    <property type="entry name" value="HIS_KIN"/>
    <property type="match status" value="1"/>
</dbReference>
<dbReference type="FunFam" id="3.30.565.10:FF:000010">
    <property type="entry name" value="Sensor histidine kinase RcsC"/>
    <property type="match status" value="1"/>
</dbReference>
<protein>
    <recommendedName>
        <fullName evidence="14">Histidine kinase</fullName>
    </recommendedName>
</protein>
<evidence type="ECO:0000256" key="5">
    <source>
        <dbReference type="ARBA" id="ARBA00022741"/>
    </source>
</evidence>
<dbReference type="CDD" id="cd16922">
    <property type="entry name" value="HATPase_EvgS-ArcB-TorS-like"/>
    <property type="match status" value="1"/>
</dbReference>
<dbReference type="GO" id="GO:0005886">
    <property type="term" value="C:plasma membrane"/>
    <property type="evidence" value="ECO:0007669"/>
    <property type="project" value="UniProtKB-SubCell"/>
</dbReference>
<evidence type="ECO:0000259" key="12">
    <source>
        <dbReference type="PROSITE" id="PS50894"/>
    </source>
</evidence>
<keyword evidence="5" id="KW-0547">Nucleotide-binding</keyword>
<dbReference type="InterPro" id="IPR036641">
    <property type="entry name" value="HPT_dom_sf"/>
</dbReference>
<dbReference type="SMART" id="SM00448">
    <property type="entry name" value="REC"/>
    <property type="match status" value="2"/>
</dbReference>
<dbReference type="InterPro" id="IPR058240">
    <property type="entry name" value="rSAM_sf"/>
</dbReference>
<dbReference type="SMART" id="SM00387">
    <property type="entry name" value="HATPase_c"/>
    <property type="match status" value="1"/>
</dbReference>
<evidence type="ECO:0000313" key="13">
    <source>
        <dbReference type="EMBL" id="KKM04228.1"/>
    </source>
</evidence>
<evidence type="ECO:0000256" key="3">
    <source>
        <dbReference type="ARBA" id="ARBA00022553"/>
    </source>
</evidence>
<evidence type="ECO:0000259" key="11">
    <source>
        <dbReference type="PROSITE" id="PS50110"/>
    </source>
</evidence>
<dbReference type="InterPro" id="IPR036890">
    <property type="entry name" value="HATPase_C_sf"/>
</dbReference>
<proteinExistence type="predicted"/>
<keyword evidence="2" id="KW-1003">Cell membrane</keyword>
<evidence type="ECO:0000256" key="8">
    <source>
        <dbReference type="ARBA" id="ARBA00023012"/>
    </source>
</evidence>
<evidence type="ECO:0008006" key="14">
    <source>
        <dbReference type="Google" id="ProtNLM"/>
    </source>
</evidence>